<evidence type="ECO:0000313" key="1">
    <source>
        <dbReference type="EMBL" id="TNY18280.1"/>
    </source>
</evidence>
<name>A0A5C5FNA3_9BASI</name>
<keyword evidence="2" id="KW-1185">Reference proteome</keyword>
<accession>A0A5C5FNA3</accession>
<dbReference type="OrthoDB" id="5564877at2759"/>
<dbReference type="EMBL" id="SOZI01000147">
    <property type="protein sequence ID" value="TNY18280.1"/>
    <property type="molecule type" value="Genomic_DNA"/>
</dbReference>
<dbReference type="PANTHER" id="PTHR39473:SF1">
    <property type="entry name" value="DINB-LIKE DOMAIN-CONTAINING PROTEIN"/>
    <property type="match status" value="1"/>
</dbReference>
<dbReference type="PANTHER" id="PTHR39473">
    <property type="match status" value="1"/>
</dbReference>
<dbReference type="AlphaFoldDB" id="A0A5C5FNA3"/>
<sequence>MADLASSQALSDAAHGATNTTEVLYLVARHFISSFIDLLHSSVTTDAQLTYTSKLSSGSSIGKHARHLADHYRLLFEGTARSRGAGSESPLEVNYDQRTRNLAAETSHAACVDAFEQLRAQLATVTGEGKAVDAAREVRLHATTPFEVDVASSFGRELWFASFHAGASSLGLRCRRRGRC</sequence>
<evidence type="ECO:0000313" key="2">
    <source>
        <dbReference type="Proteomes" id="UP000311382"/>
    </source>
</evidence>
<dbReference type="STRING" id="5288.A0A5C5FNA3"/>
<dbReference type="Proteomes" id="UP000311382">
    <property type="component" value="Unassembled WGS sequence"/>
</dbReference>
<organism evidence="1 2">
    <name type="scientific">Rhodotorula diobovata</name>
    <dbReference type="NCBI Taxonomy" id="5288"/>
    <lineage>
        <taxon>Eukaryota</taxon>
        <taxon>Fungi</taxon>
        <taxon>Dikarya</taxon>
        <taxon>Basidiomycota</taxon>
        <taxon>Pucciniomycotina</taxon>
        <taxon>Microbotryomycetes</taxon>
        <taxon>Sporidiobolales</taxon>
        <taxon>Sporidiobolaceae</taxon>
        <taxon>Rhodotorula</taxon>
    </lineage>
</organism>
<protein>
    <submittedName>
        <fullName evidence="1">Uncharacterized protein</fullName>
    </submittedName>
</protein>
<comment type="caution">
    <text evidence="1">The sequence shown here is derived from an EMBL/GenBank/DDBJ whole genome shotgun (WGS) entry which is preliminary data.</text>
</comment>
<proteinExistence type="predicted"/>
<gene>
    <name evidence="1" type="ORF">DMC30DRAFT_403592</name>
</gene>
<reference evidence="1 2" key="1">
    <citation type="submission" date="2019-03" db="EMBL/GenBank/DDBJ databases">
        <title>Rhodosporidium diobovatum UCD-FST 08-225 genome sequencing, assembly, and annotation.</title>
        <authorList>
            <person name="Fakankun I.U."/>
            <person name="Fristensky B."/>
            <person name="Levin D.B."/>
        </authorList>
    </citation>
    <scope>NUCLEOTIDE SEQUENCE [LARGE SCALE GENOMIC DNA]</scope>
    <source>
        <strain evidence="1 2">UCD-FST 08-225</strain>
    </source>
</reference>